<dbReference type="Proteomes" id="UP000642673">
    <property type="component" value="Unassembled WGS sequence"/>
</dbReference>
<keyword evidence="2" id="KW-1185">Reference proteome</keyword>
<gene>
    <name evidence="1" type="ORF">GCM10010347_19710</name>
</gene>
<name>A0ABQ3EPL5_9ACTN</name>
<organism evidence="1 2">
    <name type="scientific">Streptomyces cirratus</name>
    <dbReference type="NCBI Taxonomy" id="68187"/>
    <lineage>
        <taxon>Bacteria</taxon>
        <taxon>Bacillati</taxon>
        <taxon>Actinomycetota</taxon>
        <taxon>Actinomycetes</taxon>
        <taxon>Kitasatosporales</taxon>
        <taxon>Streptomycetaceae</taxon>
        <taxon>Streptomyces</taxon>
    </lineage>
</organism>
<sequence>MRMRTYAFHEVGTARCSFEVVPASGRGEPTGLGCAGGFLARRGEPTGLYIGEHEPG</sequence>
<evidence type="ECO:0000313" key="1">
    <source>
        <dbReference type="EMBL" id="GHB50256.1"/>
    </source>
</evidence>
<protein>
    <submittedName>
        <fullName evidence="1">Uncharacterized protein</fullName>
    </submittedName>
</protein>
<comment type="caution">
    <text evidence="1">The sequence shown here is derived from an EMBL/GenBank/DDBJ whole genome shotgun (WGS) entry which is preliminary data.</text>
</comment>
<reference evidence="2" key="1">
    <citation type="journal article" date="2019" name="Int. J. Syst. Evol. Microbiol.">
        <title>The Global Catalogue of Microorganisms (GCM) 10K type strain sequencing project: providing services to taxonomists for standard genome sequencing and annotation.</title>
        <authorList>
            <consortium name="The Broad Institute Genomics Platform"/>
            <consortium name="The Broad Institute Genome Sequencing Center for Infectious Disease"/>
            <person name="Wu L."/>
            <person name="Ma J."/>
        </authorList>
    </citation>
    <scope>NUCLEOTIDE SEQUENCE [LARGE SCALE GENOMIC DNA]</scope>
    <source>
        <strain evidence="2">JCM 4738</strain>
    </source>
</reference>
<dbReference type="EMBL" id="BMVP01000003">
    <property type="protein sequence ID" value="GHB50256.1"/>
    <property type="molecule type" value="Genomic_DNA"/>
</dbReference>
<evidence type="ECO:0000313" key="2">
    <source>
        <dbReference type="Proteomes" id="UP000642673"/>
    </source>
</evidence>
<proteinExistence type="predicted"/>
<accession>A0ABQ3EPL5</accession>